<dbReference type="Pfam" id="PF02481">
    <property type="entry name" value="DNA_processg_A"/>
    <property type="match status" value="1"/>
</dbReference>
<proteinExistence type="predicted"/>
<organism evidence="2 3">
    <name type="scientific">Geomonas anaerohicana</name>
    <dbReference type="NCBI Taxonomy" id="2798583"/>
    <lineage>
        <taxon>Bacteria</taxon>
        <taxon>Pseudomonadati</taxon>
        <taxon>Thermodesulfobacteriota</taxon>
        <taxon>Desulfuromonadia</taxon>
        <taxon>Geobacterales</taxon>
        <taxon>Geobacteraceae</taxon>
        <taxon>Geomonas</taxon>
    </lineage>
</organism>
<evidence type="ECO:0000313" key="2">
    <source>
        <dbReference type="EMBL" id="MBJ6752387.1"/>
    </source>
</evidence>
<protein>
    <submittedName>
        <fullName evidence="2">DNA-processing protein DprA</fullName>
    </submittedName>
</protein>
<dbReference type="RefSeq" id="WP_199390795.1">
    <property type="nucleotide sequence ID" value="NZ_JAEMHL010000014.1"/>
</dbReference>
<feature type="domain" description="Smf/DprA SLOG" evidence="1">
    <location>
        <begin position="4"/>
        <end position="135"/>
    </location>
</feature>
<sequence length="149" mass="16403">MHSIGNEALLDLRKVAFLCSRKFPQEAAEKAYRWADAQRVAGTCVISGYHSPIEKEVLCRLLQGNQPIIIALAQGLNRLDPEWERHLAAGRLLVISRYAQSVSHPCESKCYQRNKMMVDLADTIVIAHVSAGGSLERLCSGCAGKVTVL</sequence>
<comment type="caution">
    <text evidence="2">The sequence shown here is derived from an EMBL/GenBank/DDBJ whole genome shotgun (WGS) entry which is preliminary data.</text>
</comment>
<evidence type="ECO:0000313" key="3">
    <source>
        <dbReference type="Proteomes" id="UP000614714"/>
    </source>
</evidence>
<dbReference type="EMBL" id="JAEMHL010000014">
    <property type="protein sequence ID" value="MBJ6752387.1"/>
    <property type="molecule type" value="Genomic_DNA"/>
</dbReference>
<dbReference type="SUPFAM" id="SSF102405">
    <property type="entry name" value="MCP/YpsA-like"/>
    <property type="match status" value="1"/>
</dbReference>
<accession>A0ABS0YKH3</accession>
<dbReference type="InterPro" id="IPR057666">
    <property type="entry name" value="DrpA_SLOG"/>
</dbReference>
<gene>
    <name evidence="2" type="ORF">JFN91_19395</name>
</gene>
<keyword evidence="3" id="KW-1185">Reference proteome</keyword>
<dbReference type="Gene3D" id="3.40.50.450">
    <property type="match status" value="1"/>
</dbReference>
<dbReference type="Proteomes" id="UP000614714">
    <property type="component" value="Unassembled WGS sequence"/>
</dbReference>
<evidence type="ECO:0000259" key="1">
    <source>
        <dbReference type="Pfam" id="PF02481"/>
    </source>
</evidence>
<name>A0ABS0YKH3_9BACT</name>
<reference evidence="2 3" key="1">
    <citation type="submission" date="2020-12" db="EMBL/GenBank/DDBJ databases">
        <title>Geomonas sp. Red421, isolated from paddy soil.</title>
        <authorList>
            <person name="Xu Z."/>
            <person name="Zhang Z."/>
            <person name="Masuda Y."/>
            <person name="Itoh H."/>
            <person name="Senoo K."/>
        </authorList>
    </citation>
    <scope>NUCLEOTIDE SEQUENCE [LARGE SCALE GENOMIC DNA]</scope>
    <source>
        <strain evidence="2 3">Red421</strain>
    </source>
</reference>